<organism evidence="7 8">
    <name type="scientific">Yoonia tamlensis</name>
    <dbReference type="NCBI Taxonomy" id="390270"/>
    <lineage>
        <taxon>Bacteria</taxon>
        <taxon>Pseudomonadati</taxon>
        <taxon>Pseudomonadota</taxon>
        <taxon>Alphaproteobacteria</taxon>
        <taxon>Rhodobacterales</taxon>
        <taxon>Paracoccaceae</taxon>
        <taxon>Yoonia</taxon>
    </lineage>
</organism>
<feature type="chain" id="PRO_5011699695" evidence="5">
    <location>
        <begin position="28"/>
        <end position="297"/>
    </location>
</feature>
<dbReference type="InterPro" id="IPR022790">
    <property type="entry name" value="GH26_dom"/>
</dbReference>
<reference evidence="8" key="1">
    <citation type="submission" date="2016-10" db="EMBL/GenBank/DDBJ databases">
        <authorList>
            <person name="Varghese N."/>
            <person name="Submissions S."/>
        </authorList>
    </citation>
    <scope>NUCLEOTIDE SEQUENCE [LARGE SCALE GENOMIC DNA]</scope>
    <source>
        <strain evidence="8">DSM 26879</strain>
    </source>
</reference>
<dbReference type="PANTHER" id="PTHR40079">
    <property type="entry name" value="MANNAN ENDO-1,4-BETA-MANNOSIDASE E-RELATED"/>
    <property type="match status" value="1"/>
</dbReference>
<keyword evidence="2 4" id="KW-0378">Hydrolase</keyword>
<dbReference type="GO" id="GO:0016985">
    <property type="term" value="F:mannan endo-1,4-beta-mannosidase activity"/>
    <property type="evidence" value="ECO:0007669"/>
    <property type="project" value="InterPro"/>
</dbReference>
<feature type="signal peptide" evidence="5">
    <location>
        <begin position="1"/>
        <end position="27"/>
    </location>
</feature>
<keyword evidence="5" id="KW-0732">Signal</keyword>
<dbReference type="Pfam" id="PF02156">
    <property type="entry name" value="Glyco_hydro_26"/>
    <property type="match status" value="1"/>
</dbReference>
<evidence type="ECO:0000313" key="8">
    <source>
        <dbReference type="Proteomes" id="UP000199478"/>
    </source>
</evidence>
<dbReference type="InterPro" id="IPR017853">
    <property type="entry name" value="GH"/>
</dbReference>
<feature type="domain" description="GH26" evidence="6">
    <location>
        <begin position="1"/>
        <end position="297"/>
    </location>
</feature>
<evidence type="ECO:0000256" key="4">
    <source>
        <dbReference type="PROSITE-ProRule" id="PRU01100"/>
    </source>
</evidence>
<evidence type="ECO:0000256" key="1">
    <source>
        <dbReference type="ARBA" id="ARBA00007754"/>
    </source>
</evidence>
<dbReference type="Proteomes" id="UP000199478">
    <property type="component" value="Unassembled WGS sequence"/>
</dbReference>
<comment type="similarity">
    <text evidence="1 4">Belongs to the glycosyl hydrolase 26 family.</text>
</comment>
<gene>
    <name evidence="7" type="ORF">SAMN04488005_1949</name>
</gene>
<sequence>MRHAQMITSIKTTLVAAACTLPTLAHALPPGNMPYGAFDPGGDYRDETVNVIEHIFLPWEDVALSSLTDADLYALERNRALMITIEPWTWTVDERNTPAFLRNGVLDGYYDGNMRTVCRIIGGMQSPVTVRWGHEMERNDGQFIWAGWEPADYIRAFRRMIDICRSEAPNINIVWSPAGDDGMERYYPGDDYVDIIGVSIFGYEPWEVGILGGPRNYQDILDEIYERASIYGLPVMVAELGYSGSAGYVDAWENIVRQPQPDKPLLSAVVYFNQEEVHPWPNGYGYPDWRLSERVIE</sequence>
<evidence type="ECO:0000259" key="6">
    <source>
        <dbReference type="PROSITE" id="PS51764"/>
    </source>
</evidence>
<dbReference type="EMBL" id="FOYP01000001">
    <property type="protein sequence ID" value="SFR43763.1"/>
    <property type="molecule type" value="Genomic_DNA"/>
</dbReference>
<evidence type="ECO:0000256" key="5">
    <source>
        <dbReference type="SAM" id="SignalP"/>
    </source>
</evidence>
<name>A0A1I6GNH1_9RHOB</name>
<dbReference type="PROSITE" id="PS51764">
    <property type="entry name" value="GH26"/>
    <property type="match status" value="1"/>
</dbReference>
<dbReference type="GO" id="GO:0006080">
    <property type="term" value="P:substituted mannan metabolic process"/>
    <property type="evidence" value="ECO:0007669"/>
    <property type="project" value="InterPro"/>
</dbReference>
<protein>
    <submittedName>
        <fullName evidence="7">Endoglucanase</fullName>
    </submittedName>
</protein>
<dbReference type="AlphaFoldDB" id="A0A1I6GNH1"/>
<dbReference type="Gene3D" id="3.20.20.80">
    <property type="entry name" value="Glycosidases"/>
    <property type="match status" value="1"/>
</dbReference>
<accession>A0A1I6GNH1</accession>
<evidence type="ECO:0000313" key="7">
    <source>
        <dbReference type="EMBL" id="SFR43763.1"/>
    </source>
</evidence>
<proteinExistence type="inferred from homology"/>
<evidence type="ECO:0000256" key="2">
    <source>
        <dbReference type="ARBA" id="ARBA00022801"/>
    </source>
</evidence>
<keyword evidence="3 4" id="KW-0326">Glycosidase</keyword>
<dbReference type="PANTHER" id="PTHR40079:SF4">
    <property type="entry name" value="GH26 DOMAIN-CONTAINING PROTEIN-RELATED"/>
    <property type="match status" value="1"/>
</dbReference>
<dbReference type="InterPro" id="IPR000805">
    <property type="entry name" value="Glyco_hydro_26"/>
</dbReference>
<dbReference type="RefSeq" id="WP_090199395.1">
    <property type="nucleotide sequence ID" value="NZ_FOYP01000001.1"/>
</dbReference>
<evidence type="ECO:0000256" key="3">
    <source>
        <dbReference type="ARBA" id="ARBA00023295"/>
    </source>
</evidence>
<keyword evidence="8" id="KW-1185">Reference proteome</keyword>
<feature type="active site" description="Proton donor" evidence="4">
    <location>
        <position position="135"/>
    </location>
</feature>
<feature type="active site" description="Nucleophile" evidence="4">
    <location>
        <position position="239"/>
    </location>
</feature>
<dbReference type="STRING" id="390270.SAMN04488005_1949"/>
<dbReference type="SUPFAM" id="SSF51445">
    <property type="entry name" value="(Trans)glycosidases"/>
    <property type="match status" value="1"/>
</dbReference>